<evidence type="ECO:0000256" key="4">
    <source>
        <dbReference type="ARBA" id="ARBA00023056"/>
    </source>
</evidence>
<evidence type="ECO:0000259" key="6">
    <source>
        <dbReference type="Pfam" id="PF24894"/>
    </source>
</evidence>
<dbReference type="SUPFAM" id="SSF53448">
    <property type="entry name" value="Nucleotide-diphospho-sugar transferases"/>
    <property type="match status" value="1"/>
</dbReference>
<evidence type="ECO:0000256" key="2">
    <source>
        <dbReference type="ARBA" id="ARBA00022679"/>
    </source>
</evidence>
<dbReference type="InterPro" id="IPR005835">
    <property type="entry name" value="NTP_transferase_dom"/>
</dbReference>
<feature type="domain" description="Nucleotidyl transferase" evidence="5">
    <location>
        <begin position="14"/>
        <end position="210"/>
    </location>
</feature>
<dbReference type="PANTHER" id="PTHR43523">
    <property type="entry name" value="GLUCOSE-1-PHOSPHATE ADENYLYLTRANSFERASE-RELATED"/>
    <property type="match status" value="1"/>
</dbReference>
<keyword evidence="3 7" id="KW-0548">Nucleotidyltransferase</keyword>
<dbReference type="InterPro" id="IPR029044">
    <property type="entry name" value="Nucleotide-diphossugar_trans"/>
</dbReference>
<dbReference type="Gene3D" id="3.90.550.10">
    <property type="entry name" value="Spore Coat Polysaccharide Biosynthesis Protein SpsA, Chain A"/>
    <property type="match status" value="1"/>
</dbReference>
<gene>
    <name evidence="7" type="ORF">SAMN05445756_0214</name>
</gene>
<dbReference type="Pfam" id="PF00483">
    <property type="entry name" value="NTP_transferase"/>
    <property type="match status" value="1"/>
</dbReference>
<name>A0A212T297_9MICO</name>
<dbReference type="AlphaFoldDB" id="A0A212T297"/>
<comment type="similarity">
    <text evidence="1">Belongs to the bacterial/plant glucose-1-phosphate adenylyltransferase family.</text>
</comment>
<evidence type="ECO:0000313" key="7">
    <source>
        <dbReference type="EMBL" id="SNC60139.1"/>
    </source>
</evidence>
<dbReference type="PANTHER" id="PTHR43523:SF2">
    <property type="entry name" value="GLUCOSE-1-PHOSPHATE ADENYLYLTRANSFERASE"/>
    <property type="match status" value="1"/>
</dbReference>
<keyword evidence="8" id="KW-1185">Reference proteome</keyword>
<organism evidence="7 8">
    <name type="scientific">Kytococcus aerolatus</name>
    <dbReference type="NCBI Taxonomy" id="592308"/>
    <lineage>
        <taxon>Bacteria</taxon>
        <taxon>Bacillati</taxon>
        <taxon>Actinomycetota</taxon>
        <taxon>Actinomycetes</taxon>
        <taxon>Micrococcales</taxon>
        <taxon>Kytococcaceae</taxon>
        <taxon>Kytococcus</taxon>
    </lineage>
</organism>
<dbReference type="Pfam" id="PF24894">
    <property type="entry name" value="Hexapep_GlmU"/>
    <property type="match status" value="1"/>
</dbReference>
<keyword evidence="2 7" id="KW-0808">Transferase</keyword>
<evidence type="ECO:0000256" key="1">
    <source>
        <dbReference type="ARBA" id="ARBA00010443"/>
    </source>
</evidence>
<dbReference type="InterPro" id="IPR011004">
    <property type="entry name" value="Trimer_LpxA-like_sf"/>
</dbReference>
<dbReference type="GO" id="GO:0005978">
    <property type="term" value="P:glycogen biosynthetic process"/>
    <property type="evidence" value="ECO:0007669"/>
    <property type="project" value="UniProtKB-KW"/>
</dbReference>
<dbReference type="Gene3D" id="2.160.10.10">
    <property type="entry name" value="Hexapeptide repeat proteins"/>
    <property type="match status" value="1"/>
</dbReference>
<dbReference type="EMBL" id="FYEZ01000001">
    <property type="protein sequence ID" value="SNC60139.1"/>
    <property type="molecule type" value="Genomic_DNA"/>
</dbReference>
<reference evidence="7 8" key="1">
    <citation type="submission" date="2017-06" db="EMBL/GenBank/DDBJ databases">
        <authorList>
            <person name="Kim H.J."/>
            <person name="Triplett B.A."/>
        </authorList>
    </citation>
    <scope>NUCLEOTIDE SEQUENCE [LARGE SCALE GENOMIC DNA]</scope>
    <source>
        <strain evidence="7 8">DSM 22179</strain>
    </source>
</reference>
<dbReference type="InterPro" id="IPR011831">
    <property type="entry name" value="ADP-Glc_PPase"/>
</dbReference>
<keyword evidence="4" id="KW-0320">Glycogen biosynthesis</keyword>
<protein>
    <submittedName>
        <fullName evidence="7">Glucose-1-phosphate adenylyltransferase</fullName>
    </submittedName>
</protein>
<dbReference type="OrthoDB" id="9801810at2"/>
<accession>A0A212T297</accession>
<feature type="domain" description="Glucose-1-phosphate adenylyltransferase/Bifunctional protein GlmU-like C-terminal hexapeptide" evidence="6">
    <location>
        <begin position="253"/>
        <end position="326"/>
    </location>
</feature>
<dbReference type="CDD" id="cd04651">
    <property type="entry name" value="LbH_G1P_AT_C"/>
    <property type="match status" value="1"/>
</dbReference>
<dbReference type="RefSeq" id="WP_088817252.1">
    <property type="nucleotide sequence ID" value="NZ_FYEZ01000001.1"/>
</dbReference>
<proteinExistence type="inferred from homology"/>
<evidence type="ECO:0000259" key="5">
    <source>
        <dbReference type="Pfam" id="PF00483"/>
    </source>
</evidence>
<dbReference type="GO" id="GO:0008878">
    <property type="term" value="F:glucose-1-phosphate adenylyltransferase activity"/>
    <property type="evidence" value="ECO:0007669"/>
    <property type="project" value="InterPro"/>
</dbReference>
<evidence type="ECO:0000313" key="8">
    <source>
        <dbReference type="Proteomes" id="UP000198122"/>
    </source>
</evidence>
<dbReference type="InterPro" id="IPR056818">
    <property type="entry name" value="GlmU/GlgC-like_hexapep"/>
</dbReference>
<dbReference type="Proteomes" id="UP000198122">
    <property type="component" value="Unassembled WGS sequence"/>
</dbReference>
<sequence length="362" mass="37720">MTRIPAPGSPHVVAVVQAGGQGSRMDVLTRERAKPALPYAGTYRLVDLALSLATSAGIGDVWVSVQFMASTLDEHLQHGRPWDLDRVRGGYRRMVPESGGHTGFAGSNTEDLLGMAVELDREDPDLVVTMSADQVLLCDLGRVLADHWASGAEATVLALEVDGATARHKAVLTVDGDRLLEVAEKPEETGARELISAEVLVMSWPVLREVLQEVRAASPGGGEDDEEHGPGDLPEEVLPRLAARGRTRVATGAEVSDSLLAAGSLVRGAVRGSVIGPGCVVHPGAEVVDSILFDAVEVLPGARVVSAIVDDRCRIGRGAVVGARAADEPADEEIALLGADSTVADGARVEAGARLEPGTSAD</sequence>
<dbReference type="SUPFAM" id="SSF51161">
    <property type="entry name" value="Trimeric LpxA-like enzymes"/>
    <property type="match status" value="1"/>
</dbReference>
<evidence type="ECO:0000256" key="3">
    <source>
        <dbReference type="ARBA" id="ARBA00022695"/>
    </source>
</evidence>